<evidence type="ECO:0000256" key="4">
    <source>
        <dbReference type="ARBA" id="ARBA00023136"/>
    </source>
</evidence>
<name>A0A8J7VXR2_9FIRM</name>
<proteinExistence type="inferred from homology"/>
<dbReference type="EMBL" id="JAGSND010000002">
    <property type="protein sequence ID" value="MBR0596984.1"/>
    <property type="molecule type" value="Genomic_DNA"/>
</dbReference>
<dbReference type="Pfam" id="PF01061">
    <property type="entry name" value="ABC2_membrane"/>
    <property type="match status" value="1"/>
</dbReference>
<reference evidence="7" key="2">
    <citation type="submission" date="2021-04" db="EMBL/GenBank/DDBJ databases">
        <authorList>
            <person name="Liu J."/>
        </authorList>
    </citation>
    <scope>NUCLEOTIDE SEQUENCE</scope>
    <source>
        <strain evidence="7">BAD-6</strain>
    </source>
</reference>
<gene>
    <name evidence="7" type="ORF">KCX82_03785</name>
</gene>
<feature type="transmembrane region" description="Helical" evidence="5">
    <location>
        <begin position="94"/>
        <end position="122"/>
    </location>
</feature>
<evidence type="ECO:0000256" key="3">
    <source>
        <dbReference type="ARBA" id="ARBA00022989"/>
    </source>
</evidence>
<feature type="domain" description="ABC transmembrane type-2" evidence="6">
    <location>
        <begin position="19"/>
        <end position="239"/>
    </location>
</feature>
<dbReference type="PIRSF" id="PIRSF006648">
    <property type="entry name" value="DrrB"/>
    <property type="match status" value="1"/>
</dbReference>
<comment type="similarity">
    <text evidence="5">Belongs to the ABC-2 integral membrane protein family.</text>
</comment>
<evidence type="ECO:0000256" key="5">
    <source>
        <dbReference type="RuleBase" id="RU361157"/>
    </source>
</evidence>
<dbReference type="InterPro" id="IPR000412">
    <property type="entry name" value="ABC_2_transport"/>
</dbReference>
<keyword evidence="3 5" id="KW-1133">Transmembrane helix</keyword>
<evidence type="ECO:0000313" key="8">
    <source>
        <dbReference type="Proteomes" id="UP000675664"/>
    </source>
</evidence>
<sequence>MRLLAFATRNSKEILRDPLNLAFGIGFPLVILLLLSAIQANIEVEMFVIDKLIPGITVFGLSFISIFSGMLIAKDRDTSFLMRLFTAPLSASDYIMGYTLPLLPMAILQLVISFIAAFFFGLTVNANVLLSFIVLMPTAVLFIGIGLLAGSIFNEKQVSSICGALLINLSAWLSGTWFDLNLIGGWFKGIAYALPFAHAVDAGRAAISGDYLSILPHLWWVIGYAVVIMVIAVIVFRKKMSSDKS</sequence>
<dbReference type="PRINTS" id="PR00164">
    <property type="entry name" value="ABC2TRNSPORT"/>
</dbReference>
<dbReference type="InterPro" id="IPR051784">
    <property type="entry name" value="Nod_factor_ABC_transporter"/>
</dbReference>
<dbReference type="RefSeq" id="WP_227017116.1">
    <property type="nucleotide sequence ID" value="NZ_JAGSND010000002.1"/>
</dbReference>
<accession>A0A8J7VXR2</accession>
<dbReference type="InterPro" id="IPR047817">
    <property type="entry name" value="ABC2_TM_bact-type"/>
</dbReference>
<feature type="transmembrane region" description="Helical" evidence="5">
    <location>
        <begin position="128"/>
        <end position="149"/>
    </location>
</feature>
<dbReference type="PROSITE" id="PS51012">
    <property type="entry name" value="ABC_TM2"/>
    <property type="match status" value="1"/>
</dbReference>
<evidence type="ECO:0000256" key="2">
    <source>
        <dbReference type="ARBA" id="ARBA00022692"/>
    </source>
</evidence>
<feature type="transmembrane region" description="Helical" evidence="5">
    <location>
        <begin position="52"/>
        <end position="73"/>
    </location>
</feature>
<keyword evidence="5" id="KW-1003">Cell membrane</keyword>
<keyword evidence="8" id="KW-1185">Reference proteome</keyword>
<keyword evidence="2 5" id="KW-0812">Transmembrane</keyword>
<keyword evidence="4 5" id="KW-0472">Membrane</keyword>
<dbReference type="PANTHER" id="PTHR43229">
    <property type="entry name" value="NODULATION PROTEIN J"/>
    <property type="match status" value="1"/>
</dbReference>
<keyword evidence="5" id="KW-0813">Transport</keyword>
<feature type="transmembrane region" description="Helical" evidence="5">
    <location>
        <begin position="161"/>
        <end position="178"/>
    </location>
</feature>
<comment type="caution">
    <text evidence="7">The sequence shown here is derived from an EMBL/GenBank/DDBJ whole genome shotgun (WGS) entry which is preliminary data.</text>
</comment>
<evidence type="ECO:0000313" key="7">
    <source>
        <dbReference type="EMBL" id="MBR0596984.1"/>
    </source>
</evidence>
<dbReference type="Proteomes" id="UP000675664">
    <property type="component" value="Unassembled WGS sequence"/>
</dbReference>
<dbReference type="GO" id="GO:0140359">
    <property type="term" value="F:ABC-type transporter activity"/>
    <property type="evidence" value="ECO:0007669"/>
    <property type="project" value="InterPro"/>
</dbReference>
<dbReference type="AlphaFoldDB" id="A0A8J7VXR2"/>
<comment type="subcellular location">
    <subcellularLocation>
        <location evidence="5">Cell membrane</location>
        <topology evidence="5">Multi-pass membrane protein</topology>
    </subcellularLocation>
    <subcellularLocation>
        <location evidence="1">Membrane</location>
        <topology evidence="1">Multi-pass membrane protein</topology>
    </subcellularLocation>
</comment>
<dbReference type="InterPro" id="IPR013525">
    <property type="entry name" value="ABC2_TM"/>
</dbReference>
<protein>
    <recommendedName>
        <fullName evidence="5">Transport permease protein</fullName>
    </recommendedName>
</protein>
<dbReference type="PANTHER" id="PTHR43229:SF2">
    <property type="entry name" value="NODULATION PROTEIN J"/>
    <property type="match status" value="1"/>
</dbReference>
<evidence type="ECO:0000259" key="6">
    <source>
        <dbReference type="PROSITE" id="PS51012"/>
    </source>
</evidence>
<organism evidence="7 8">
    <name type="scientific">Sinanaerobacter chloroacetimidivorans</name>
    <dbReference type="NCBI Taxonomy" id="2818044"/>
    <lineage>
        <taxon>Bacteria</taxon>
        <taxon>Bacillati</taxon>
        <taxon>Bacillota</taxon>
        <taxon>Clostridia</taxon>
        <taxon>Peptostreptococcales</taxon>
        <taxon>Anaerovoracaceae</taxon>
        <taxon>Sinanaerobacter</taxon>
    </lineage>
</organism>
<feature type="transmembrane region" description="Helical" evidence="5">
    <location>
        <begin position="21"/>
        <end position="40"/>
    </location>
</feature>
<feature type="transmembrane region" description="Helical" evidence="5">
    <location>
        <begin position="218"/>
        <end position="236"/>
    </location>
</feature>
<reference evidence="7" key="1">
    <citation type="submission" date="2021-04" db="EMBL/GenBank/DDBJ databases">
        <title>Sinoanaerobacter chloroacetimidivorans sp. nov., an obligate anaerobic bacterium isolated from anaerobic sludge.</title>
        <authorList>
            <person name="Bao Y."/>
        </authorList>
    </citation>
    <scope>NUCLEOTIDE SEQUENCE</scope>
    <source>
        <strain evidence="7">BAD-6</strain>
    </source>
</reference>
<evidence type="ECO:0000256" key="1">
    <source>
        <dbReference type="ARBA" id="ARBA00004141"/>
    </source>
</evidence>
<dbReference type="GO" id="GO:0043190">
    <property type="term" value="C:ATP-binding cassette (ABC) transporter complex"/>
    <property type="evidence" value="ECO:0007669"/>
    <property type="project" value="InterPro"/>
</dbReference>